<evidence type="ECO:0000256" key="2">
    <source>
        <dbReference type="ARBA" id="ARBA00023125"/>
    </source>
</evidence>
<protein>
    <submittedName>
        <fullName evidence="5">Transcriptional regulator, AraC family</fullName>
    </submittedName>
</protein>
<keyword evidence="1" id="KW-0805">Transcription regulation</keyword>
<dbReference type="EMBL" id="FNTH01000001">
    <property type="protein sequence ID" value="SED74369.1"/>
    <property type="molecule type" value="Genomic_DNA"/>
</dbReference>
<dbReference type="InterPro" id="IPR032687">
    <property type="entry name" value="AraC-type_N"/>
</dbReference>
<dbReference type="InterPro" id="IPR009057">
    <property type="entry name" value="Homeodomain-like_sf"/>
</dbReference>
<dbReference type="PROSITE" id="PS01124">
    <property type="entry name" value="HTH_ARAC_FAMILY_2"/>
    <property type="match status" value="1"/>
</dbReference>
<organism evidence="5 6">
    <name type="scientific">Bradyrhizobium erythrophlei</name>
    <dbReference type="NCBI Taxonomy" id="1437360"/>
    <lineage>
        <taxon>Bacteria</taxon>
        <taxon>Pseudomonadati</taxon>
        <taxon>Pseudomonadota</taxon>
        <taxon>Alphaproteobacteria</taxon>
        <taxon>Hyphomicrobiales</taxon>
        <taxon>Nitrobacteraceae</taxon>
        <taxon>Bradyrhizobium</taxon>
    </lineage>
</organism>
<evidence type="ECO:0000313" key="6">
    <source>
        <dbReference type="Proteomes" id="UP000198992"/>
    </source>
</evidence>
<keyword evidence="3" id="KW-0804">Transcription</keyword>
<dbReference type="Pfam" id="PF12625">
    <property type="entry name" value="Arabinose_bd"/>
    <property type="match status" value="1"/>
</dbReference>
<evidence type="ECO:0000256" key="3">
    <source>
        <dbReference type="ARBA" id="ARBA00023163"/>
    </source>
</evidence>
<dbReference type="Gene3D" id="1.10.10.60">
    <property type="entry name" value="Homeodomain-like"/>
    <property type="match status" value="1"/>
</dbReference>
<proteinExistence type="predicted"/>
<dbReference type="AlphaFoldDB" id="A0A1H5D675"/>
<dbReference type="RefSeq" id="WP_092122158.1">
    <property type="nucleotide sequence ID" value="NZ_FNTH01000001.1"/>
</dbReference>
<evidence type="ECO:0000256" key="1">
    <source>
        <dbReference type="ARBA" id="ARBA00023015"/>
    </source>
</evidence>
<dbReference type="GO" id="GO:0000976">
    <property type="term" value="F:transcription cis-regulatory region binding"/>
    <property type="evidence" value="ECO:0007669"/>
    <property type="project" value="TreeGrafter"/>
</dbReference>
<dbReference type="SUPFAM" id="SSF46689">
    <property type="entry name" value="Homeodomain-like"/>
    <property type="match status" value="1"/>
</dbReference>
<evidence type="ECO:0000313" key="5">
    <source>
        <dbReference type="EMBL" id="SED74369.1"/>
    </source>
</evidence>
<dbReference type="GO" id="GO:0003700">
    <property type="term" value="F:DNA-binding transcription factor activity"/>
    <property type="evidence" value="ECO:0007669"/>
    <property type="project" value="InterPro"/>
</dbReference>
<dbReference type="Proteomes" id="UP000198992">
    <property type="component" value="Unassembled WGS sequence"/>
</dbReference>
<dbReference type="Pfam" id="PF12833">
    <property type="entry name" value="HTH_18"/>
    <property type="match status" value="1"/>
</dbReference>
<evidence type="ECO:0000259" key="4">
    <source>
        <dbReference type="PROSITE" id="PS01124"/>
    </source>
</evidence>
<dbReference type="PANTHER" id="PTHR47894:SF1">
    <property type="entry name" value="HTH-TYPE TRANSCRIPTIONAL REGULATOR VQSM"/>
    <property type="match status" value="1"/>
</dbReference>
<dbReference type="OrthoDB" id="9805730at2"/>
<dbReference type="PANTHER" id="PTHR47894">
    <property type="entry name" value="HTH-TYPE TRANSCRIPTIONAL REGULATOR GADX"/>
    <property type="match status" value="1"/>
</dbReference>
<accession>A0A1H5D675</accession>
<sequence length="357" mass="40034">MSAGRRLRDAVPECQLPPDFDQHVYSAQLIAAIIAELGRQQVRSSVALAGTGLTEDQLEAHTTRISYRQIDIVVRNALRLSNEPTVALHAGQRMRVTAHGMYGYALLSSATYDDARAFANRYLRVVGPLCDAKYSYDGAAVVCAFEPLHWPNPTQDVHRFAAEFALSSHLTTMKDLAGESFRFSQISLAYGEPAHARAYQGIFDCPVLFRQRGNEYRYQLSQADGPVALADSRTHGMAREMCEQVLSEVNHAGGIAADVRRVLIEQPGRYPNIEAIAERLSMHPRALRRRLETEDTSYRELLAEVRTRLAIEYLRKTAMTNEEIANRLGYSDAANFRHAFIRWTGKSPSDFRVSSPM</sequence>
<dbReference type="GO" id="GO:0005829">
    <property type="term" value="C:cytosol"/>
    <property type="evidence" value="ECO:0007669"/>
    <property type="project" value="TreeGrafter"/>
</dbReference>
<keyword evidence="2" id="KW-0238">DNA-binding</keyword>
<name>A0A1H5D675_9BRAD</name>
<dbReference type="SMART" id="SM00342">
    <property type="entry name" value="HTH_ARAC"/>
    <property type="match status" value="1"/>
</dbReference>
<reference evidence="5 6" key="1">
    <citation type="submission" date="2016-10" db="EMBL/GenBank/DDBJ databases">
        <authorList>
            <person name="de Groot N.N."/>
        </authorList>
    </citation>
    <scope>NUCLEOTIDE SEQUENCE [LARGE SCALE GENOMIC DNA]</scope>
    <source>
        <strain evidence="5 6">MT12</strain>
    </source>
</reference>
<feature type="domain" description="HTH araC/xylS-type" evidence="4">
    <location>
        <begin position="257"/>
        <end position="354"/>
    </location>
</feature>
<dbReference type="InterPro" id="IPR018060">
    <property type="entry name" value="HTH_AraC"/>
</dbReference>
<gene>
    <name evidence="5" type="ORF">SAMN05444164_5661</name>
</gene>